<organism evidence="2 3">
    <name type="scientific">Characodon lateralis</name>
    <dbReference type="NCBI Taxonomy" id="208331"/>
    <lineage>
        <taxon>Eukaryota</taxon>
        <taxon>Metazoa</taxon>
        <taxon>Chordata</taxon>
        <taxon>Craniata</taxon>
        <taxon>Vertebrata</taxon>
        <taxon>Euteleostomi</taxon>
        <taxon>Actinopterygii</taxon>
        <taxon>Neopterygii</taxon>
        <taxon>Teleostei</taxon>
        <taxon>Neoteleostei</taxon>
        <taxon>Acanthomorphata</taxon>
        <taxon>Ovalentaria</taxon>
        <taxon>Atherinomorphae</taxon>
        <taxon>Cyprinodontiformes</taxon>
        <taxon>Goodeidae</taxon>
        <taxon>Characodon</taxon>
    </lineage>
</organism>
<dbReference type="Proteomes" id="UP001352852">
    <property type="component" value="Unassembled WGS sequence"/>
</dbReference>
<comment type="caution">
    <text evidence="2">The sequence shown here is derived from an EMBL/GenBank/DDBJ whole genome shotgun (WGS) entry which is preliminary data.</text>
</comment>
<reference evidence="2 3" key="1">
    <citation type="submission" date="2021-06" db="EMBL/GenBank/DDBJ databases">
        <authorList>
            <person name="Palmer J.M."/>
        </authorList>
    </citation>
    <scope>NUCLEOTIDE SEQUENCE [LARGE SCALE GENOMIC DNA]</scope>
    <source>
        <strain evidence="2 3">CL_MEX2019</strain>
        <tissue evidence="2">Muscle</tissue>
    </source>
</reference>
<evidence type="ECO:0000313" key="2">
    <source>
        <dbReference type="EMBL" id="MED6275348.1"/>
    </source>
</evidence>
<feature type="compositionally biased region" description="Basic and acidic residues" evidence="1">
    <location>
        <begin position="210"/>
        <end position="223"/>
    </location>
</feature>
<evidence type="ECO:0000256" key="1">
    <source>
        <dbReference type="SAM" id="MobiDB-lite"/>
    </source>
</evidence>
<accession>A0ABU7DJS6</accession>
<sequence length="349" mass="41864">MVQDAYWRYVQKSASTPWEYVEDIRDSPPGQYLCSLIAESIEIIYDFFCNVYTDIVWWTNNFYRKFCHKVDHLEHFMLYLEADLHYHAKELAAQTRSKLEELKECAAHYTEALDPKGLKIALLEKTQELHEHVDKCFKHLHIPHHHHHGHHHDHGHHSMTMTTRITKTTMTIKATINISMAMTTNTIMTTKTTMITQNTMTMTIRTTMTTKEHHDHHDDDHKDHKDHHDHKGHHNCKYHHDHKHHHQHLHGHDHKDPHQHHHGHDHKNALKKKVHESREEFKVTIFSLVYRFEVKLTHTTYSLKKKILPHRRRHWGKLNKASDSLKNVLEYLWEDWAQSQKRTTESIHR</sequence>
<keyword evidence="3" id="KW-1185">Reference proteome</keyword>
<evidence type="ECO:0000313" key="3">
    <source>
        <dbReference type="Proteomes" id="UP001352852"/>
    </source>
</evidence>
<feature type="compositionally biased region" description="Basic residues" evidence="1">
    <location>
        <begin position="224"/>
        <end position="274"/>
    </location>
</feature>
<dbReference type="SUPFAM" id="SSF47162">
    <property type="entry name" value="Apolipoprotein"/>
    <property type="match status" value="1"/>
</dbReference>
<proteinExistence type="predicted"/>
<feature type="region of interest" description="Disordered" evidence="1">
    <location>
        <begin position="209"/>
        <end position="274"/>
    </location>
</feature>
<name>A0ABU7DJS6_9TELE</name>
<dbReference type="EMBL" id="JAHUTJ010027578">
    <property type="protein sequence ID" value="MED6275348.1"/>
    <property type="molecule type" value="Genomic_DNA"/>
</dbReference>
<gene>
    <name evidence="2" type="ORF">CHARACLAT_025652</name>
</gene>
<dbReference type="Gene3D" id="1.20.120.20">
    <property type="entry name" value="Apolipoprotein"/>
    <property type="match status" value="1"/>
</dbReference>
<protein>
    <submittedName>
        <fullName evidence="2">Uncharacterized protein</fullName>
    </submittedName>
</protein>